<dbReference type="PANTHER" id="PTHR45586">
    <property type="entry name" value="TPR REPEAT-CONTAINING PROTEIN PA4667"/>
    <property type="match status" value="1"/>
</dbReference>
<dbReference type="OrthoDB" id="98874at2"/>
<dbReference type="PROSITE" id="PS50005">
    <property type="entry name" value="TPR"/>
    <property type="match status" value="2"/>
</dbReference>
<dbReference type="PANTHER" id="PTHR45586:SF1">
    <property type="entry name" value="LIPOPOLYSACCHARIDE ASSEMBLY PROTEIN B"/>
    <property type="match status" value="1"/>
</dbReference>
<dbReference type="Pfam" id="PF12969">
    <property type="entry name" value="DUF3857"/>
    <property type="match status" value="1"/>
</dbReference>
<dbReference type="SMART" id="SM00028">
    <property type="entry name" value="TPR"/>
    <property type="match status" value="3"/>
</dbReference>
<feature type="chain" id="PRO_5016244252" description="Transglutaminase-like domain-containing protein" evidence="4">
    <location>
        <begin position="20"/>
        <end position="1242"/>
    </location>
</feature>
<dbReference type="Gene3D" id="3.10.620.30">
    <property type="match status" value="1"/>
</dbReference>
<evidence type="ECO:0000256" key="1">
    <source>
        <dbReference type="ARBA" id="ARBA00022737"/>
    </source>
</evidence>
<dbReference type="InterPro" id="IPR002931">
    <property type="entry name" value="Transglutaminase-like"/>
</dbReference>
<evidence type="ECO:0000313" key="6">
    <source>
        <dbReference type="EMBL" id="PWS28004.1"/>
    </source>
</evidence>
<dbReference type="Gene3D" id="2.60.120.1130">
    <property type="match status" value="1"/>
</dbReference>
<reference evidence="6 7" key="1">
    <citation type="submission" date="2018-05" db="EMBL/GenBank/DDBJ databases">
        <title>Pedobacter paludis sp. nov., isolated from wetland soil.</title>
        <authorList>
            <person name="Zhang Y."/>
            <person name="Wang G."/>
        </authorList>
    </citation>
    <scope>NUCLEOTIDE SEQUENCE [LARGE SCALE GENOMIC DNA]</scope>
    <source>
        <strain evidence="6 7">KCTC22721</strain>
    </source>
</reference>
<evidence type="ECO:0000313" key="7">
    <source>
        <dbReference type="Proteomes" id="UP000245379"/>
    </source>
</evidence>
<gene>
    <name evidence="6" type="ORF">DHW03_10605</name>
</gene>
<dbReference type="Gene3D" id="2.60.40.3140">
    <property type="match status" value="1"/>
</dbReference>
<dbReference type="InterPro" id="IPR051012">
    <property type="entry name" value="CellSynth/LPSAsmb/PSIAsmb"/>
</dbReference>
<keyword evidence="4" id="KW-0732">Signal</keyword>
<dbReference type="RefSeq" id="WP_109925765.1">
    <property type="nucleotide sequence ID" value="NZ_QGNZ01000002.1"/>
</dbReference>
<evidence type="ECO:0000259" key="5">
    <source>
        <dbReference type="SMART" id="SM00460"/>
    </source>
</evidence>
<dbReference type="InterPro" id="IPR024618">
    <property type="entry name" value="DUF3857"/>
</dbReference>
<dbReference type="Gene3D" id="1.25.40.10">
    <property type="entry name" value="Tetratricopeptide repeat domain"/>
    <property type="match status" value="2"/>
</dbReference>
<evidence type="ECO:0000256" key="2">
    <source>
        <dbReference type="ARBA" id="ARBA00022803"/>
    </source>
</evidence>
<keyword evidence="7" id="KW-1185">Reference proteome</keyword>
<dbReference type="AlphaFoldDB" id="A0A317EN18"/>
<name>A0A317EN18_9SPHI</name>
<dbReference type="SUPFAM" id="SSF48452">
    <property type="entry name" value="TPR-like"/>
    <property type="match status" value="2"/>
</dbReference>
<dbReference type="InterPro" id="IPR011990">
    <property type="entry name" value="TPR-like_helical_dom_sf"/>
</dbReference>
<evidence type="ECO:0000256" key="4">
    <source>
        <dbReference type="SAM" id="SignalP"/>
    </source>
</evidence>
<sequence length="1242" mass="141379">MKNYATLLLLILLSVGLKAQNSVNKAWESFLKNDRKTARASFIELAKNKETAKESYLALSLMSEFDESGEVSFEYLKKFFDLADQPEPYLLAMWRSYALSYNSSVQSAKHLDFYNSLLKKKFDGTVYALANSSIGGYYEANKKYELADRAYAQIGSLDNWLITGEFENISTSGFDKNYDVLDKPQADAVFVGKKNQNFGWRKVPFTKHSKWFDFEYYSNYGNSVIFAQNFVKSPTSVTAQLRIGVSGSVKVWVNDQLLISQADERNNDLDSYISTVKLNAGYNRVLIQIGESYANRSNFLVRLTDENGKALDGITSTTDVQAYTKETTFKPSDVKLSSISYFENEIAKNPESYLNKILLAKLYLRNDNAFEARKILEKLKETFPESTLINNLYIELFNKEDNRTGAETIQETIKSADPESPYALSLTYNDLINQQDLNNAELVMKKLEAIYGENENILAKKIQLAGKRNNQEDIIALVDKSFSQFPNSSSVVWLKYLCEKEIRKNSNAINYLKKYVDEHDNYEMSKYLAQAYFDKNQVQDGLAVYQKEIANDPISVGVYVDLANRFYALQQYDKAEKLYLQCLEIAPAYSTYFESLGKIYEMEKQKDKSIKAYQRSLQLRPNNYSAIKALRKIEDKKDVFDYFEQADVKALVAKAPKLADYPDDHMLILNEEVQKVVYENGGSEEKHFYVSKVLTQKGLENLKEYNIPFYSSQNYNIEIAEVIKANGTKVPAEQNGSQVIFTNLEVGDVINLRYKIQNFNDGSLATHFWDSFYFTHGVSYVNTRFSLLVHRNKAFKYSFSQKAIEPIKTQQDEFDLYVWKAENQKALIYEDKMPPMDDVTNILYLSSIPNWEFVADWYNNIATAKARSSYEIKTVISDIFKDKGSLDDLSKIKLIYKYITSNISYSSVSFRQSGIVPQNPATVINTRIGDCKDVSTLFVTMCKEAGINAELALVKTRDNGQNTMLLPNIDFNHCIAKAIVGGKDYYVELTSNTLPFGTFYNGSLNEQILEINNKTKAITTLNPLQRPKNVSNYSTSIVLKGNDMQIKETNFSTGAVASSTRSDYNDLSNKDQIKKLKETLAGVFPESDVYVLKFTNLSPITATSDTLKAYTEYALMKNCKPVAGMSVFSLPWSMAASANQLQVTQPRLFGIDLTQLFLSENCMEQITMQLPEGKKLVEELKPINISNDYLDYSLTGKAVGNKIVFSRKMILKKDYVPADKAQDFRDAYIKVVDADEQQLAIK</sequence>
<keyword evidence="2 3" id="KW-0802">TPR repeat</keyword>
<accession>A0A317EN18</accession>
<dbReference type="Pfam" id="PF01841">
    <property type="entry name" value="Transglut_core"/>
    <property type="match status" value="1"/>
</dbReference>
<dbReference type="Proteomes" id="UP000245379">
    <property type="component" value="Unassembled WGS sequence"/>
</dbReference>
<feature type="domain" description="Transglutaminase-like" evidence="5">
    <location>
        <begin position="923"/>
        <end position="991"/>
    </location>
</feature>
<keyword evidence="1" id="KW-0677">Repeat</keyword>
<dbReference type="SUPFAM" id="SSF54001">
    <property type="entry name" value="Cysteine proteinases"/>
    <property type="match status" value="1"/>
</dbReference>
<feature type="repeat" description="TPR" evidence="3">
    <location>
        <begin position="556"/>
        <end position="589"/>
    </location>
</feature>
<dbReference type="SMART" id="SM00460">
    <property type="entry name" value="TGc"/>
    <property type="match status" value="1"/>
</dbReference>
<evidence type="ECO:0000256" key="3">
    <source>
        <dbReference type="PROSITE-ProRule" id="PRU00339"/>
    </source>
</evidence>
<feature type="repeat" description="TPR" evidence="3">
    <location>
        <begin position="590"/>
        <end position="623"/>
    </location>
</feature>
<feature type="signal peptide" evidence="4">
    <location>
        <begin position="1"/>
        <end position="19"/>
    </location>
</feature>
<comment type="caution">
    <text evidence="6">The sequence shown here is derived from an EMBL/GenBank/DDBJ whole genome shotgun (WGS) entry which is preliminary data.</text>
</comment>
<dbReference type="EMBL" id="QGNZ01000002">
    <property type="protein sequence ID" value="PWS28004.1"/>
    <property type="molecule type" value="Genomic_DNA"/>
</dbReference>
<proteinExistence type="predicted"/>
<organism evidence="6 7">
    <name type="scientific">Pedobacter yonginense</name>
    <dbReference type="NCBI Taxonomy" id="651869"/>
    <lineage>
        <taxon>Bacteria</taxon>
        <taxon>Pseudomonadati</taxon>
        <taxon>Bacteroidota</taxon>
        <taxon>Sphingobacteriia</taxon>
        <taxon>Sphingobacteriales</taxon>
        <taxon>Sphingobacteriaceae</taxon>
        <taxon>Pedobacter</taxon>
    </lineage>
</organism>
<dbReference type="InterPro" id="IPR038765">
    <property type="entry name" value="Papain-like_cys_pep_sf"/>
</dbReference>
<protein>
    <recommendedName>
        <fullName evidence="5">Transglutaminase-like domain-containing protein</fullName>
    </recommendedName>
</protein>
<dbReference type="InterPro" id="IPR019734">
    <property type="entry name" value="TPR_rpt"/>
</dbReference>
<dbReference type="Pfam" id="PF13432">
    <property type="entry name" value="TPR_16"/>
    <property type="match status" value="1"/>
</dbReference>